<proteinExistence type="predicted"/>
<feature type="compositionally biased region" description="Low complexity" evidence="1">
    <location>
        <begin position="81"/>
        <end position="98"/>
    </location>
</feature>
<comment type="caution">
    <text evidence="2">The sequence shown here is derived from an EMBL/GenBank/DDBJ whole genome shotgun (WGS) entry which is preliminary data.</text>
</comment>
<evidence type="ECO:0000313" key="2">
    <source>
        <dbReference type="EMBL" id="SPN98955.1"/>
    </source>
</evidence>
<feature type="compositionally biased region" description="Low complexity" evidence="1">
    <location>
        <begin position="337"/>
        <end position="352"/>
    </location>
</feature>
<organism evidence="2 3">
    <name type="scientific">Cephalotrichum gorgonifer</name>
    <dbReference type="NCBI Taxonomy" id="2041049"/>
    <lineage>
        <taxon>Eukaryota</taxon>
        <taxon>Fungi</taxon>
        <taxon>Dikarya</taxon>
        <taxon>Ascomycota</taxon>
        <taxon>Pezizomycotina</taxon>
        <taxon>Sordariomycetes</taxon>
        <taxon>Hypocreomycetidae</taxon>
        <taxon>Microascales</taxon>
        <taxon>Microascaceae</taxon>
        <taxon>Cephalotrichum</taxon>
    </lineage>
</organism>
<feature type="compositionally biased region" description="Polar residues" evidence="1">
    <location>
        <begin position="379"/>
        <end position="395"/>
    </location>
</feature>
<dbReference type="Proteomes" id="UP001187682">
    <property type="component" value="Unassembled WGS sequence"/>
</dbReference>
<protein>
    <submittedName>
        <fullName evidence="2">Uncharacterized protein</fullName>
    </submittedName>
</protein>
<feature type="region of interest" description="Disordered" evidence="1">
    <location>
        <begin position="1"/>
        <end position="145"/>
    </location>
</feature>
<dbReference type="PANTHER" id="PTHR48125">
    <property type="entry name" value="LP07818P1"/>
    <property type="match status" value="1"/>
</dbReference>
<evidence type="ECO:0000313" key="3">
    <source>
        <dbReference type="Proteomes" id="UP001187682"/>
    </source>
</evidence>
<dbReference type="AlphaFoldDB" id="A0AAE8MSK4"/>
<dbReference type="PANTHER" id="PTHR48125:SF12">
    <property type="entry name" value="AT HOOK TRANSCRIPTION FACTOR FAMILY-RELATED"/>
    <property type="match status" value="1"/>
</dbReference>
<accession>A0AAE8MSK4</accession>
<sequence length="783" mass="82126">MPQTAPIGHSAPVGAETSATLRPQGDIFPVGISTFPSKNPVPEESKRVASMSSSGLSLSGTIQKAQKSWEASRASAGRPITATATTSNNNNRNDNGTADYYGQAHTGMERVNNVKHGHAPPPKVSSGNLGKRSSLPGGDDAQHAHKRRAIESPLAANTAAIAGGASTPTPKTAEGTPVLRAVRSAPNKSLMHTLRGTPESKEARQKLLEKTPSGRCYRVFTTKEGISVPTLGVPIPDGYEQYDDEACPWICPVRSCRNLLRNTHALSGHFGQAHRFCNLNDNGDGTLSIVGKFKAPPGHTAARVISRKPLDPKEPPMATPRRPLQSRPLAGERRESGSAAAETAGTAGPSPGVMTPPVNPAPKQSPAPVHAALKKSPAPVNSASKQPPASVNPPQVKSPDLTNPAPKKSTAPVNPTRRESAAAPSTPTPSSSSSGGDPGTKMMQYLRNVLPEGFDFGLFTTSREGPFLLQLAVRRDITPAWIKRATGIKPHLPRALLALLLYLSGTPADDPCPSCVTADSREQCIVPSSFFPVYLIEKFGGSCAACFYRCTRWHHKTHCLLATKGANKSEAASQVSESPLAGDDSMVLDAAGAVSDKGEVVSPVEEEPGSAGGDVDAPGAQQDQPQPAVSPPTKSPADSLIQGSLISADVLDMEDWEIAPGTVRTTSDDQVNNVAYSNAYLFSNIAVAVEPGVGFNLITLKPGGFHKFKPEDSLRLCSLSTGKLSVKIEAPGGSEDKGEAAAGGELSFRIGPNGMFKVRPGATCSVQNRVYVDAVLHVTSIEV</sequence>
<dbReference type="EMBL" id="ONZQ02000002">
    <property type="protein sequence ID" value="SPN98955.1"/>
    <property type="molecule type" value="Genomic_DNA"/>
</dbReference>
<feature type="region of interest" description="Disordered" evidence="1">
    <location>
        <begin position="297"/>
        <end position="442"/>
    </location>
</feature>
<evidence type="ECO:0000256" key="1">
    <source>
        <dbReference type="SAM" id="MobiDB-lite"/>
    </source>
</evidence>
<feature type="compositionally biased region" description="Low complexity" evidence="1">
    <location>
        <begin position="421"/>
        <end position="435"/>
    </location>
</feature>
<keyword evidence="3" id="KW-1185">Reference proteome</keyword>
<feature type="region of interest" description="Disordered" evidence="1">
    <location>
        <begin position="596"/>
        <end position="638"/>
    </location>
</feature>
<feature type="compositionally biased region" description="Low complexity" evidence="1">
    <location>
        <begin position="50"/>
        <end position="60"/>
    </location>
</feature>
<name>A0AAE8MSK4_9PEZI</name>
<gene>
    <name evidence="2" type="ORF">DNG_01994</name>
</gene>
<reference evidence="2" key="1">
    <citation type="submission" date="2018-03" db="EMBL/GenBank/DDBJ databases">
        <authorList>
            <person name="Guldener U."/>
        </authorList>
    </citation>
    <scope>NUCLEOTIDE SEQUENCE</scope>
</reference>
<feature type="compositionally biased region" description="Low complexity" evidence="1">
    <location>
        <begin position="613"/>
        <end position="627"/>
    </location>
</feature>